<proteinExistence type="predicted"/>
<dbReference type="Proteomes" id="UP000494116">
    <property type="component" value="Unassembled WGS sequence"/>
</dbReference>
<evidence type="ECO:0000259" key="1">
    <source>
        <dbReference type="Pfam" id="PF20680"/>
    </source>
</evidence>
<dbReference type="Pfam" id="PF20680">
    <property type="entry name" value="DUF6817"/>
    <property type="match status" value="1"/>
</dbReference>
<gene>
    <name evidence="3" type="ORF">LMG1861_01046</name>
    <name evidence="2" type="ORF">LMG1873_01206</name>
</gene>
<evidence type="ECO:0000313" key="2">
    <source>
        <dbReference type="EMBL" id="CAB3672671.1"/>
    </source>
</evidence>
<dbReference type="AlphaFoldDB" id="A0A6S7C8M0"/>
<evidence type="ECO:0000313" key="3">
    <source>
        <dbReference type="EMBL" id="CAB3836361.1"/>
    </source>
</evidence>
<keyword evidence="5" id="KW-1185">Reference proteome</keyword>
<dbReference type="RefSeq" id="WP_050728562.1">
    <property type="nucleotide sequence ID" value="NZ_CADIJS010000001.1"/>
</dbReference>
<protein>
    <recommendedName>
        <fullName evidence="1">DUF6817 domain-containing protein</fullName>
    </recommendedName>
</protein>
<reference evidence="4 5" key="1">
    <citation type="submission" date="2020-04" db="EMBL/GenBank/DDBJ databases">
        <authorList>
            <person name="De Canck E."/>
        </authorList>
    </citation>
    <scope>NUCLEOTIDE SEQUENCE [LARGE SCALE GENOMIC DNA]</scope>
    <source>
        <strain evidence="3 4">LMG 1861</strain>
        <strain evidence="2 5">LMG 1873</strain>
    </source>
</reference>
<sequence>MSTSNELHPHARALLADHYAAIDADLPALLDMLFARSAGEDWHKAGTFKHHLLGVYRTLALWNQPREVRMLGLFHSVYGNEYVDLTLFDRERERSTLREVLGEEAEAWVSLFCAMPRTKFVQAVLAGQGTGHDGMRLEGADGTVYALTPRQVAAFIVVSAADIGEQWHSWQDEIFAGYPQQQRRDLNTHWAASLWPGPLKPPSNILSMLSHLLAPLSQMPGYTGIPIPPAFDACRATLSARDEAAASALYWQVITRMHPLTEMDSARHLLEAAVAHNPWVGEPRLLLAQLALTSGDFDAAEQHAVAGLAALQAWGTAWDKRIEWAGWMAWARIELQNARARQWPENLAALNGLGLVQ</sequence>
<feature type="domain" description="DUF6817" evidence="1">
    <location>
        <begin position="32"/>
        <end position="117"/>
    </location>
</feature>
<dbReference type="PANTHER" id="PTHR37391">
    <property type="entry name" value="E3 UBIQUITIN-PROTEIN LIGASE"/>
    <property type="match status" value="1"/>
</dbReference>
<accession>A0A6S7C8M0</accession>
<dbReference type="EMBL" id="CADILD010000001">
    <property type="protein sequence ID" value="CAB3836361.1"/>
    <property type="molecule type" value="Genomic_DNA"/>
</dbReference>
<evidence type="ECO:0000313" key="5">
    <source>
        <dbReference type="Proteomes" id="UP000494116"/>
    </source>
</evidence>
<dbReference type="PANTHER" id="PTHR37391:SF2">
    <property type="entry name" value="E3 UBIQUITIN-PROTEIN LIGASE"/>
    <property type="match status" value="1"/>
</dbReference>
<dbReference type="Proteomes" id="UP000494105">
    <property type="component" value="Unassembled WGS sequence"/>
</dbReference>
<dbReference type="Pfam" id="PF14559">
    <property type="entry name" value="TPR_19"/>
    <property type="match status" value="1"/>
</dbReference>
<dbReference type="EMBL" id="CADIJS010000001">
    <property type="protein sequence ID" value="CAB3672671.1"/>
    <property type="molecule type" value="Genomic_DNA"/>
</dbReference>
<name>A0A6S7C8M0_9BURK</name>
<dbReference type="InterPro" id="IPR049202">
    <property type="entry name" value="DUF6817"/>
</dbReference>
<organism evidence="3 4">
    <name type="scientific">Achromobacter piechaudii</name>
    <dbReference type="NCBI Taxonomy" id="72556"/>
    <lineage>
        <taxon>Bacteria</taxon>
        <taxon>Pseudomonadati</taxon>
        <taxon>Pseudomonadota</taxon>
        <taxon>Betaproteobacteria</taxon>
        <taxon>Burkholderiales</taxon>
        <taxon>Alcaligenaceae</taxon>
        <taxon>Achromobacter</taxon>
    </lineage>
</organism>
<evidence type="ECO:0000313" key="4">
    <source>
        <dbReference type="Proteomes" id="UP000494105"/>
    </source>
</evidence>